<comment type="caution">
    <text evidence="1">The sequence shown here is derived from an EMBL/GenBank/DDBJ whole genome shotgun (WGS) entry which is preliminary data.</text>
</comment>
<evidence type="ECO:0000313" key="1">
    <source>
        <dbReference type="EMBL" id="EYC01106.1"/>
    </source>
</evidence>
<dbReference type="Proteomes" id="UP000024635">
    <property type="component" value="Unassembled WGS sequence"/>
</dbReference>
<organism evidence="1 2">
    <name type="scientific">Ancylostoma ceylanicum</name>
    <dbReference type="NCBI Taxonomy" id="53326"/>
    <lineage>
        <taxon>Eukaryota</taxon>
        <taxon>Metazoa</taxon>
        <taxon>Ecdysozoa</taxon>
        <taxon>Nematoda</taxon>
        <taxon>Chromadorea</taxon>
        <taxon>Rhabditida</taxon>
        <taxon>Rhabditina</taxon>
        <taxon>Rhabditomorpha</taxon>
        <taxon>Strongyloidea</taxon>
        <taxon>Ancylostomatidae</taxon>
        <taxon>Ancylostomatinae</taxon>
        <taxon>Ancylostoma</taxon>
    </lineage>
</organism>
<sequence>MRNGSLFFLRLSREHFEFIPQHSRHRWTEFYSVDKVMVHPIKINEYVDVTKRKQFCDTVVHVFRQSLSKCNQ</sequence>
<dbReference type="AlphaFoldDB" id="A0A016TEI0"/>
<accession>A0A016TEI0</accession>
<proteinExistence type="predicted"/>
<name>A0A016TEI0_9BILA</name>
<evidence type="ECO:0000313" key="2">
    <source>
        <dbReference type="Proteomes" id="UP000024635"/>
    </source>
</evidence>
<keyword evidence="2" id="KW-1185">Reference proteome</keyword>
<protein>
    <submittedName>
        <fullName evidence="1">Uncharacterized protein</fullName>
    </submittedName>
</protein>
<gene>
    <name evidence="1" type="primary">Acey_s0110.g167</name>
    <name evidence="1" type="ORF">Y032_0110g167</name>
</gene>
<dbReference type="EMBL" id="JARK01001446">
    <property type="protein sequence ID" value="EYC01106.1"/>
    <property type="molecule type" value="Genomic_DNA"/>
</dbReference>
<reference evidence="2" key="1">
    <citation type="journal article" date="2015" name="Nat. Genet.">
        <title>The genome and transcriptome of the zoonotic hookworm Ancylostoma ceylanicum identify infection-specific gene families.</title>
        <authorList>
            <person name="Schwarz E.M."/>
            <person name="Hu Y."/>
            <person name="Antoshechkin I."/>
            <person name="Miller M.M."/>
            <person name="Sternberg P.W."/>
            <person name="Aroian R.V."/>
        </authorList>
    </citation>
    <scope>NUCLEOTIDE SEQUENCE</scope>
    <source>
        <strain evidence="2">HY135</strain>
    </source>
</reference>